<gene>
    <name evidence="1" type="ordered locus">KQS_01355</name>
</gene>
<dbReference type="RefSeq" id="WP_014387410.1">
    <property type="nucleotide sequence ID" value="NC_017025.1"/>
</dbReference>
<evidence type="ECO:0000313" key="1">
    <source>
        <dbReference type="EMBL" id="CCG52266.1"/>
    </source>
</evidence>
<dbReference type="EMBL" id="HE774682">
    <property type="protein sequence ID" value="CCG52266.1"/>
    <property type="molecule type" value="Genomic_DNA"/>
</dbReference>
<sequence length="185" mass="21499">MKKLIFIITLLFNVLSNGQEKNNEFYYDHLKEVQGTDYVIAYHFGRFKVNDSKFNSLIFVNTKTGEKNQVDFPEDTKIGMPEQIKIDSLDINLIFVRVNSSEQNTNNKSYSFNPSKIIILSTDGKTKTQLTNNDFFVKHLTYNKNTGAMVVSGYYDNNKNNKFDEEDKTDIILYDLKTFKVINKN</sequence>
<dbReference type="Proteomes" id="UP000007599">
    <property type="component" value="Chromosome I"/>
</dbReference>
<reference evidence="1 2" key="1">
    <citation type="journal article" date="2012" name="J. Bacteriol.">
        <title>Complete Genome Sequence of Flavobacterium indicum GPSTA100-9T, Isolated from Warm Spring Water.</title>
        <authorList>
            <person name="Barbier P."/>
            <person name="Houel A."/>
            <person name="Loux V."/>
            <person name="Poulain J."/>
            <person name="Bernardet J.F."/>
            <person name="Touchon M."/>
            <person name="Duchaud E."/>
        </authorList>
    </citation>
    <scope>NUCLEOTIDE SEQUENCE [LARGE SCALE GENOMIC DNA]</scope>
    <source>
        <strain evidence="2">DSM 17447 / CIP 109464 / GPTSA100-9</strain>
    </source>
</reference>
<dbReference type="KEGG" id="fin:KQS_01355"/>
<dbReference type="PATRIC" id="fig|1094466.5.peg.267"/>
<protein>
    <submittedName>
        <fullName evidence="1">Uncharacterized protein</fullName>
    </submittedName>
</protein>
<reference evidence="2" key="2">
    <citation type="submission" date="2012-03" db="EMBL/GenBank/DDBJ databases">
        <title>Complete genome sequence of Flavobacterium indicum GPTSA100-9T, isolated from warm spring water.</title>
        <authorList>
            <person name="Barbier P."/>
            <person name="Houel A."/>
            <person name="Loux V."/>
            <person name="Poulain J."/>
            <person name="Bernardet J.-F."/>
            <person name="Touchon M."/>
            <person name="Duchaud E."/>
        </authorList>
    </citation>
    <scope>NUCLEOTIDE SEQUENCE [LARGE SCALE GENOMIC DNA]</scope>
    <source>
        <strain evidence="2">DSM 17447 / CIP 109464 / GPTSA100-9</strain>
    </source>
</reference>
<proteinExistence type="predicted"/>
<accession>H8XNZ9</accession>
<dbReference type="OrthoDB" id="1100059at2"/>
<organism evidence="1 2">
    <name type="scientific">Flavobacterium indicum (strain DSM 17447 / CIP 109464 / GPTSA100-9)</name>
    <dbReference type="NCBI Taxonomy" id="1094466"/>
    <lineage>
        <taxon>Bacteria</taxon>
        <taxon>Pseudomonadati</taxon>
        <taxon>Bacteroidota</taxon>
        <taxon>Flavobacteriia</taxon>
        <taxon>Flavobacteriales</taxon>
        <taxon>Flavobacteriaceae</taxon>
        <taxon>Flavobacterium</taxon>
    </lineage>
</organism>
<name>H8XNZ9_FLAIG</name>
<dbReference type="STRING" id="1094466.KQS_01355"/>
<dbReference type="HOGENOM" id="CLU_1459272_0_0_10"/>
<evidence type="ECO:0000313" key="2">
    <source>
        <dbReference type="Proteomes" id="UP000007599"/>
    </source>
</evidence>
<dbReference type="AlphaFoldDB" id="H8XNZ9"/>
<keyword evidence="2" id="KW-1185">Reference proteome</keyword>